<evidence type="ECO:0000256" key="3">
    <source>
        <dbReference type="ARBA" id="ARBA00022679"/>
    </source>
</evidence>
<keyword evidence="5 9" id="KW-0418">Kinase</keyword>
<keyword evidence="10" id="KW-1185">Reference proteome</keyword>
<keyword evidence="6 7" id="KW-0067">ATP-binding</keyword>
<keyword evidence="9" id="KW-0396">Initiation factor</keyword>
<evidence type="ECO:0000256" key="1">
    <source>
        <dbReference type="ARBA" id="ARBA00012513"/>
    </source>
</evidence>
<dbReference type="OMA" id="LYLVYHE"/>
<dbReference type="PROSITE" id="PS51257">
    <property type="entry name" value="PROKAR_LIPOPROTEIN"/>
    <property type="match status" value="1"/>
</dbReference>
<keyword evidence="4 7" id="KW-0547">Nucleotide-binding</keyword>
<keyword evidence="2" id="KW-0723">Serine/threonine-protein kinase</keyword>
<dbReference type="CDD" id="cd00180">
    <property type="entry name" value="PKc"/>
    <property type="match status" value="1"/>
</dbReference>
<proteinExistence type="predicted"/>
<dbReference type="OrthoDB" id="4062651at2759"/>
<keyword evidence="9" id="KW-0648">Protein biosynthesis</keyword>
<evidence type="ECO:0000256" key="2">
    <source>
        <dbReference type="ARBA" id="ARBA00022527"/>
    </source>
</evidence>
<dbReference type="SUPFAM" id="SSF56112">
    <property type="entry name" value="Protein kinase-like (PK-like)"/>
    <property type="match status" value="1"/>
</dbReference>
<gene>
    <name evidence="9" type="ORF">M0811_05094</name>
</gene>
<dbReference type="PANTHER" id="PTHR11042">
    <property type="entry name" value="EUKARYOTIC TRANSLATION INITIATION FACTOR 2-ALPHA KINASE EIF2-ALPHA KINASE -RELATED"/>
    <property type="match status" value="1"/>
</dbReference>
<organism evidence="9 10">
    <name type="scientific">Anaeramoeba ignava</name>
    <name type="common">Anaerobic marine amoeba</name>
    <dbReference type="NCBI Taxonomy" id="1746090"/>
    <lineage>
        <taxon>Eukaryota</taxon>
        <taxon>Metamonada</taxon>
        <taxon>Anaeramoebidae</taxon>
        <taxon>Anaeramoeba</taxon>
    </lineage>
</organism>
<dbReference type="InterPro" id="IPR000719">
    <property type="entry name" value="Prot_kinase_dom"/>
</dbReference>
<feature type="domain" description="Protein kinase" evidence="8">
    <location>
        <begin position="11"/>
        <end position="211"/>
    </location>
</feature>
<dbReference type="GO" id="GO:0005634">
    <property type="term" value="C:nucleus"/>
    <property type="evidence" value="ECO:0007669"/>
    <property type="project" value="TreeGrafter"/>
</dbReference>
<dbReference type="InterPro" id="IPR017441">
    <property type="entry name" value="Protein_kinase_ATP_BS"/>
</dbReference>
<name>A0A9Q0LR57_ANAIG</name>
<dbReference type="PANTHER" id="PTHR11042:SF160">
    <property type="entry name" value="EUKARYOTIC TRANSLATION INITIATION FACTOR 2-ALPHA KINASE 1"/>
    <property type="match status" value="1"/>
</dbReference>
<sequence length="211" mass="24154">MKKQLKKQLDLQFISSIGGGCFGKVFKIVHSNSKQVYALKVFRKNEKINKQEIETMQSFQNHPNIVRFIKDISTQEIQGYLMEFCPFGSLSSLVQKNSKFLEKRKLRLQVMKDIVNGVLAIHERGLVIQDLKMDNILISSDFTAKLCDLGLAQIPDEQENVTFNNDIFYLGLIFAELGFLEFAELCSQKDCQKRPSILEVAEKLKNLDDGL</sequence>
<dbReference type="InterPro" id="IPR011009">
    <property type="entry name" value="Kinase-like_dom_sf"/>
</dbReference>
<evidence type="ECO:0000256" key="5">
    <source>
        <dbReference type="ARBA" id="ARBA00022777"/>
    </source>
</evidence>
<protein>
    <recommendedName>
        <fullName evidence="1">non-specific serine/threonine protein kinase</fullName>
        <ecNumber evidence="1">2.7.11.1</ecNumber>
    </recommendedName>
</protein>
<reference evidence="9" key="1">
    <citation type="submission" date="2022-10" db="EMBL/GenBank/DDBJ databases">
        <title>Novel sulphate-reducing endosymbionts in the free-living metamonad Anaeramoeba.</title>
        <authorList>
            <person name="Jerlstrom-Hultqvist J."/>
            <person name="Cepicka I."/>
            <person name="Gallot-Lavallee L."/>
            <person name="Salas-Leiva D."/>
            <person name="Curtis B.A."/>
            <person name="Zahonova K."/>
            <person name="Pipaliya S."/>
            <person name="Dacks J."/>
            <person name="Roger A.J."/>
        </authorList>
    </citation>
    <scope>NUCLEOTIDE SEQUENCE</scope>
    <source>
        <strain evidence="9">BMAN</strain>
    </source>
</reference>
<evidence type="ECO:0000256" key="4">
    <source>
        <dbReference type="ARBA" id="ARBA00022741"/>
    </source>
</evidence>
<evidence type="ECO:0000313" key="10">
    <source>
        <dbReference type="Proteomes" id="UP001149090"/>
    </source>
</evidence>
<dbReference type="GO" id="GO:0005737">
    <property type="term" value="C:cytoplasm"/>
    <property type="evidence" value="ECO:0007669"/>
    <property type="project" value="TreeGrafter"/>
</dbReference>
<dbReference type="SMART" id="SM00220">
    <property type="entry name" value="S_TKc"/>
    <property type="match status" value="1"/>
</dbReference>
<dbReference type="GO" id="GO:0004694">
    <property type="term" value="F:eukaryotic translation initiation factor 2alpha kinase activity"/>
    <property type="evidence" value="ECO:0007669"/>
    <property type="project" value="TreeGrafter"/>
</dbReference>
<dbReference type="EC" id="2.7.11.1" evidence="1"/>
<accession>A0A9Q0LR57</accession>
<dbReference type="PROSITE" id="PS50011">
    <property type="entry name" value="PROTEIN_KINASE_DOM"/>
    <property type="match status" value="1"/>
</dbReference>
<evidence type="ECO:0000313" key="9">
    <source>
        <dbReference type="EMBL" id="KAJ5078306.1"/>
    </source>
</evidence>
<dbReference type="Proteomes" id="UP001149090">
    <property type="component" value="Unassembled WGS sequence"/>
</dbReference>
<evidence type="ECO:0000256" key="6">
    <source>
        <dbReference type="ARBA" id="ARBA00022840"/>
    </source>
</evidence>
<dbReference type="Gene3D" id="1.10.510.10">
    <property type="entry name" value="Transferase(Phosphotransferase) domain 1"/>
    <property type="match status" value="1"/>
</dbReference>
<keyword evidence="3" id="KW-0808">Transferase</keyword>
<feature type="binding site" evidence="7">
    <location>
        <position position="40"/>
    </location>
    <ligand>
        <name>ATP</name>
        <dbReference type="ChEBI" id="CHEBI:30616"/>
    </ligand>
</feature>
<evidence type="ECO:0000259" key="8">
    <source>
        <dbReference type="PROSITE" id="PS50011"/>
    </source>
</evidence>
<comment type="caution">
    <text evidence="9">The sequence shown here is derived from an EMBL/GenBank/DDBJ whole genome shotgun (WGS) entry which is preliminary data.</text>
</comment>
<evidence type="ECO:0000256" key="7">
    <source>
        <dbReference type="PROSITE-ProRule" id="PRU10141"/>
    </source>
</evidence>
<dbReference type="AlphaFoldDB" id="A0A9Q0LR57"/>
<dbReference type="Pfam" id="PF00069">
    <property type="entry name" value="Pkinase"/>
    <property type="match status" value="1"/>
</dbReference>
<dbReference type="GO" id="GO:0005524">
    <property type="term" value="F:ATP binding"/>
    <property type="evidence" value="ECO:0007669"/>
    <property type="project" value="UniProtKB-UniRule"/>
</dbReference>
<dbReference type="InterPro" id="IPR050339">
    <property type="entry name" value="CC_SR_Kinase"/>
</dbReference>
<dbReference type="GO" id="GO:0003743">
    <property type="term" value="F:translation initiation factor activity"/>
    <property type="evidence" value="ECO:0007669"/>
    <property type="project" value="UniProtKB-KW"/>
</dbReference>
<dbReference type="EMBL" id="JAPDFW010000054">
    <property type="protein sequence ID" value="KAJ5078306.1"/>
    <property type="molecule type" value="Genomic_DNA"/>
</dbReference>
<dbReference type="PROSITE" id="PS00107">
    <property type="entry name" value="PROTEIN_KINASE_ATP"/>
    <property type="match status" value="1"/>
</dbReference>